<organism evidence="2 3">
    <name type="scientific">Streptomyces glaucescens</name>
    <dbReference type="NCBI Taxonomy" id="1907"/>
    <lineage>
        <taxon>Bacteria</taxon>
        <taxon>Bacillati</taxon>
        <taxon>Actinomycetota</taxon>
        <taxon>Actinomycetes</taxon>
        <taxon>Kitasatosporales</taxon>
        <taxon>Streptomycetaceae</taxon>
        <taxon>Streptomyces</taxon>
    </lineage>
</organism>
<keyword evidence="1" id="KW-0732">Signal</keyword>
<dbReference type="HOGENOM" id="CLU_2959083_0_0_11"/>
<dbReference type="PROSITE" id="PS51257">
    <property type="entry name" value="PROKAR_LIPOPROTEIN"/>
    <property type="match status" value="1"/>
</dbReference>
<dbReference type="STRING" id="1907.SGLAU_31535"/>
<gene>
    <name evidence="2" type="ORF">SGLAU_31535</name>
</gene>
<dbReference type="KEGG" id="sgu:SGLAU_31535"/>
<evidence type="ECO:0008006" key="4">
    <source>
        <dbReference type="Google" id="ProtNLM"/>
    </source>
</evidence>
<evidence type="ECO:0000256" key="1">
    <source>
        <dbReference type="SAM" id="SignalP"/>
    </source>
</evidence>
<dbReference type="OrthoDB" id="4320363at2"/>
<protein>
    <recommendedName>
        <fullName evidence="4">Secreted protein</fullName>
    </recommendedName>
</protein>
<keyword evidence="3" id="KW-1185">Reference proteome</keyword>
<evidence type="ECO:0000313" key="2">
    <source>
        <dbReference type="EMBL" id="AIS02241.1"/>
    </source>
</evidence>
<evidence type="ECO:0000313" key="3">
    <source>
        <dbReference type="Proteomes" id="UP000029482"/>
    </source>
</evidence>
<feature type="chain" id="PRO_5001852550" description="Secreted protein" evidence="1">
    <location>
        <begin position="27"/>
        <end position="61"/>
    </location>
</feature>
<dbReference type="eggNOG" id="ENOG5032M70">
    <property type="taxonomic scope" value="Bacteria"/>
</dbReference>
<dbReference type="Proteomes" id="UP000029482">
    <property type="component" value="Chromosome"/>
</dbReference>
<proteinExistence type="predicted"/>
<dbReference type="EMBL" id="CP009438">
    <property type="protein sequence ID" value="AIS02241.1"/>
    <property type="molecule type" value="Genomic_DNA"/>
</dbReference>
<reference evidence="3" key="1">
    <citation type="journal article" date="2015" name="J. Biotechnol.">
        <title>Complete genome sequence of the actinobacterium Streptomyces glaucescens GLA.O (DSM 40922) consisting of a linear chromosome and one linear plasmid.</title>
        <authorList>
            <person name="Ortseifen V."/>
            <person name="Winkler A."/>
            <person name="Albersmeier A."/>
            <person name="Wendler S."/>
            <person name="Puhler A."/>
            <person name="Kalinowski J."/>
            <person name="Ruckert C."/>
        </authorList>
    </citation>
    <scope>NUCLEOTIDE SEQUENCE [LARGE SCALE GENOMIC DNA]</scope>
    <source>
        <strain evidence="3">DSM 40922 / GLA O</strain>
    </source>
</reference>
<name>A0A089Z8X8_STRGA</name>
<dbReference type="RefSeq" id="WP_043505914.1">
    <property type="nucleotide sequence ID" value="NZ_CP009438.1"/>
</dbReference>
<dbReference type="AlphaFoldDB" id="A0A089Z8X8"/>
<accession>A0A089Z8X8</accession>
<sequence length="61" mass="6009">MSRATGFAVMAGLACAGAVAVIAVGAATEPESRPTPPRVYSSCLAADTQPMLAGADPCDGR</sequence>
<feature type="signal peptide" evidence="1">
    <location>
        <begin position="1"/>
        <end position="26"/>
    </location>
</feature>